<dbReference type="NCBIfam" id="TIGR03950">
    <property type="entry name" value="sidero_Fe_reduc"/>
    <property type="match status" value="1"/>
</dbReference>
<dbReference type="RefSeq" id="WP_377366126.1">
    <property type="nucleotide sequence ID" value="NZ_JBHTMN010000007.1"/>
</dbReference>
<keyword evidence="2" id="KW-1185">Reference proteome</keyword>
<accession>A0ABW4B050</accession>
<proteinExistence type="predicted"/>
<gene>
    <name evidence="1" type="ORF">ACFQ45_06205</name>
</gene>
<evidence type="ECO:0000313" key="1">
    <source>
        <dbReference type="EMBL" id="MFD1382948.1"/>
    </source>
</evidence>
<organism evidence="1 2">
    <name type="scientific">Rhodanobacter aciditrophus</name>
    <dbReference type="NCBI Taxonomy" id="1623218"/>
    <lineage>
        <taxon>Bacteria</taxon>
        <taxon>Pseudomonadati</taxon>
        <taxon>Pseudomonadota</taxon>
        <taxon>Gammaproteobacteria</taxon>
        <taxon>Lysobacterales</taxon>
        <taxon>Rhodanobacteraceae</taxon>
        <taxon>Rhodanobacter</taxon>
    </lineage>
</organism>
<reference evidence="2" key="1">
    <citation type="journal article" date="2019" name="Int. J. Syst. Evol. Microbiol.">
        <title>The Global Catalogue of Microorganisms (GCM) 10K type strain sequencing project: providing services to taxonomists for standard genome sequencing and annotation.</title>
        <authorList>
            <consortium name="The Broad Institute Genomics Platform"/>
            <consortium name="The Broad Institute Genome Sequencing Center for Infectious Disease"/>
            <person name="Wu L."/>
            <person name="Ma J."/>
        </authorList>
    </citation>
    <scope>NUCLEOTIDE SEQUENCE [LARGE SCALE GENOMIC DNA]</scope>
    <source>
        <strain evidence="2">JCM 30774</strain>
    </source>
</reference>
<dbReference type="EMBL" id="JBHTMN010000007">
    <property type="protein sequence ID" value="MFD1382948.1"/>
    <property type="molecule type" value="Genomic_DNA"/>
</dbReference>
<dbReference type="InterPro" id="IPR023998">
    <property type="entry name" value="FCR-like"/>
</dbReference>
<name>A0ABW4B050_9GAMM</name>
<comment type="caution">
    <text evidence="1">The sequence shown here is derived from an EMBL/GenBank/DDBJ whole genome shotgun (WGS) entry which is preliminary data.</text>
</comment>
<dbReference type="Proteomes" id="UP001597059">
    <property type="component" value="Unassembled WGS sequence"/>
</dbReference>
<sequence length="244" mass="27850">MNQTTQVLTNYTSTIVEAFCQRDQIEDDALIRPHQDDAGCVRLLEAIEAQAPEAGMPYWRTRAWGLLLWQPLYIAVFSVYQVKAIPNTLRQLVQRQQGNFTLGYQLPNNTIWQTYPTTHAAIEALSLQLDALFEHYAQSLEQHTFARRPLLNALLADQILTTLERFAPTLAPDQPSQWLYQEGKRWCDAIGVSLPKNAEWVLQDDSPYQRKSCCLVFRCKTGVECANCPRLAKAKAHKKGLNCR</sequence>
<protein>
    <submittedName>
        <fullName evidence="1">Siderophore ferric iron reductase</fullName>
    </submittedName>
</protein>
<evidence type="ECO:0000313" key="2">
    <source>
        <dbReference type="Proteomes" id="UP001597059"/>
    </source>
</evidence>